<name>A0A8X6FC91_TRICU</name>
<sequence>METAQVSGGNLGVIPRQLIGLPITTSTANCTGIVSENAPYIKIKSDE</sequence>
<reference evidence="1" key="1">
    <citation type="submission" date="2020-07" db="EMBL/GenBank/DDBJ databases">
        <title>Multicomponent nature underlies the extraordinary mechanical properties of spider dragline silk.</title>
        <authorList>
            <person name="Kono N."/>
            <person name="Nakamura H."/>
            <person name="Mori M."/>
            <person name="Yoshida Y."/>
            <person name="Ohtoshi R."/>
            <person name="Malay A.D."/>
            <person name="Moran D.A.P."/>
            <person name="Tomita M."/>
            <person name="Numata K."/>
            <person name="Arakawa K."/>
        </authorList>
    </citation>
    <scope>NUCLEOTIDE SEQUENCE</scope>
</reference>
<dbReference type="Proteomes" id="UP000887116">
    <property type="component" value="Unassembled WGS sequence"/>
</dbReference>
<evidence type="ECO:0000313" key="1">
    <source>
        <dbReference type="EMBL" id="GFQ75551.1"/>
    </source>
</evidence>
<gene>
    <name evidence="1" type="ORF">TNCT_647181</name>
</gene>
<protein>
    <submittedName>
        <fullName evidence="1">Uncharacterized protein</fullName>
    </submittedName>
</protein>
<comment type="caution">
    <text evidence="1">The sequence shown here is derived from an EMBL/GenBank/DDBJ whole genome shotgun (WGS) entry which is preliminary data.</text>
</comment>
<proteinExistence type="predicted"/>
<dbReference type="EMBL" id="BMAO01001747">
    <property type="protein sequence ID" value="GFQ75551.1"/>
    <property type="molecule type" value="Genomic_DNA"/>
</dbReference>
<organism evidence="1 2">
    <name type="scientific">Trichonephila clavata</name>
    <name type="common">Joro spider</name>
    <name type="synonym">Nephila clavata</name>
    <dbReference type="NCBI Taxonomy" id="2740835"/>
    <lineage>
        <taxon>Eukaryota</taxon>
        <taxon>Metazoa</taxon>
        <taxon>Ecdysozoa</taxon>
        <taxon>Arthropoda</taxon>
        <taxon>Chelicerata</taxon>
        <taxon>Arachnida</taxon>
        <taxon>Araneae</taxon>
        <taxon>Araneomorphae</taxon>
        <taxon>Entelegynae</taxon>
        <taxon>Araneoidea</taxon>
        <taxon>Nephilidae</taxon>
        <taxon>Trichonephila</taxon>
    </lineage>
</organism>
<accession>A0A8X6FC91</accession>
<dbReference type="AlphaFoldDB" id="A0A8X6FC91"/>
<feature type="non-terminal residue" evidence="1">
    <location>
        <position position="47"/>
    </location>
</feature>
<keyword evidence="2" id="KW-1185">Reference proteome</keyword>
<evidence type="ECO:0000313" key="2">
    <source>
        <dbReference type="Proteomes" id="UP000887116"/>
    </source>
</evidence>